<evidence type="ECO:0000256" key="5">
    <source>
        <dbReference type="ARBA" id="ARBA00023054"/>
    </source>
</evidence>
<keyword evidence="3" id="KW-0812">Transmembrane</keyword>
<dbReference type="InterPro" id="IPR024461">
    <property type="entry name" value="CCDC90-like"/>
</dbReference>
<evidence type="ECO:0000256" key="2">
    <source>
        <dbReference type="ARBA" id="ARBA00004370"/>
    </source>
</evidence>
<keyword evidence="7" id="KW-0472">Membrane</keyword>
<protein>
    <submittedName>
        <fullName evidence="9">Uncharacterized protein</fullName>
    </submittedName>
</protein>
<evidence type="ECO:0000256" key="3">
    <source>
        <dbReference type="ARBA" id="ARBA00022692"/>
    </source>
</evidence>
<accession>A0A8T8THY4</accession>
<dbReference type="PANTHER" id="PTHR14360:SF12">
    <property type="entry name" value="MOZ PROTEIN REPRESENTS A CHROMATIN-ASSOCIATED ACETYLTRANSFERASE"/>
    <property type="match status" value="1"/>
</dbReference>
<gene>
    <name evidence="9" type="ORF">A4X13_0g528</name>
</gene>
<dbReference type="PANTHER" id="PTHR14360">
    <property type="entry name" value="PROTEIN FMP32, MITOCHONDRIAL"/>
    <property type="match status" value="1"/>
</dbReference>
<proteinExistence type="predicted"/>
<dbReference type="Pfam" id="PF07798">
    <property type="entry name" value="CCDC90-like"/>
    <property type="match status" value="1"/>
</dbReference>
<evidence type="ECO:0000256" key="7">
    <source>
        <dbReference type="ARBA" id="ARBA00023136"/>
    </source>
</evidence>
<evidence type="ECO:0000313" key="9">
    <source>
        <dbReference type="EMBL" id="KAE8260147.1"/>
    </source>
</evidence>
<keyword evidence="4" id="KW-1133">Transmembrane helix</keyword>
<dbReference type="AlphaFoldDB" id="A0A8T8THY4"/>
<dbReference type="GO" id="GO:0016020">
    <property type="term" value="C:membrane"/>
    <property type="evidence" value="ECO:0007669"/>
    <property type="project" value="UniProtKB-SubCell"/>
</dbReference>
<feature type="coiled-coil region" evidence="8">
    <location>
        <begin position="75"/>
        <end position="102"/>
    </location>
</feature>
<evidence type="ECO:0000256" key="1">
    <source>
        <dbReference type="ARBA" id="ARBA00004173"/>
    </source>
</evidence>
<comment type="caution">
    <text evidence="9">The sequence shown here is derived from an EMBL/GenBank/DDBJ whole genome shotgun (WGS) entry which is preliminary data.</text>
</comment>
<keyword evidence="10" id="KW-1185">Reference proteome</keyword>
<reference evidence="9" key="1">
    <citation type="submission" date="2016-04" db="EMBL/GenBank/DDBJ databases">
        <authorList>
            <person name="Nguyen H.D."/>
            <person name="Samba Siva P."/>
            <person name="Cullis J."/>
            <person name="Levesque C.A."/>
            <person name="Hambleton S."/>
        </authorList>
    </citation>
    <scope>NUCLEOTIDE SEQUENCE</scope>
    <source>
        <strain evidence="9">DAOMC 236416</strain>
    </source>
</reference>
<sequence length="115" mass="13507">MDAARHLLVERANWVLEQHLNKGDFEEPELRTEMQVRARNDGTALRSMATLLQREVDALDLKMREDISMLKHDIQIEMNSRKAELKEQQNSIEQEIQDLHNRLTISLSDLKTEIE</sequence>
<keyword evidence="5 8" id="KW-0175">Coiled coil</keyword>
<name>A0A8T8THY4_9BASI</name>
<evidence type="ECO:0000256" key="4">
    <source>
        <dbReference type="ARBA" id="ARBA00022989"/>
    </source>
</evidence>
<keyword evidence="6" id="KW-0496">Mitochondrion</keyword>
<dbReference type="Proteomes" id="UP000077521">
    <property type="component" value="Unassembled WGS sequence"/>
</dbReference>
<evidence type="ECO:0000256" key="6">
    <source>
        <dbReference type="ARBA" id="ARBA00023128"/>
    </source>
</evidence>
<evidence type="ECO:0000313" key="10">
    <source>
        <dbReference type="Proteomes" id="UP000077521"/>
    </source>
</evidence>
<evidence type="ECO:0000256" key="8">
    <source>
        <dbReference type="SAM" id="Coils"/>
    </source>
</evidence>
<dbReference type="EMBL" id="LWDF02000017">
    <property type="protein sequence ID" value="KAE8260147.1"/>
    <property type="molecule type" value="Genomic_DNA"/>
</dbReference>
<reference evidence="9" key="2">
    <citation type="journal article" date="2019" name="IMA Fungus">
        <title>Genome sequencing and comparison of five Tilletia species to identify candidate genes for the detection of regulated species infecting wheat.</title>
        <authorList>
            <person name="Nguyen H.D.T."/>
            <person name="Sultana T."/>
            <person name="Kesanakurti P."/>
            <person name="Hambleton S."/>
        </authorList>
    </citation>
    <scope>NUCLEOTIDE SEQUENCE</scope>
    <source>
        <strain evidence="9">DAOMC 236416</strain>
    </source>
</reference>
<comment type="subcellular location">
    <subcellularLocation>
        <location evidence="2">Membrane</location>
    </subcellularLocation>
    <subcellularLocation>
        <location evidence="1">Mitochondrion</location>
    </subcellularLocation>
</comment>
<organism evidence="9 10">
    <name type="scientific">Tilletia indica</name>
    <dbReference type="NCBI Taxonomy" id="43049"/>
    <lineage>
        <taxon>Eukaryota</taxon>
        <taxon>Fungi</taxon>
        <taxon>Dikarya</taxon>
        <taxon>Basidiomycota</taxon>
        <taxon>Ustilaginomycotina</taxon>
        <taxon>Exobasidiomycetes</taxon>
        <taxon>Tilletiales</taxon>
        <taxon>Tilletiaceae</taxon>
        <taxon>Tilletia</taxon>
    </lineage>
</organism>
<dbReference type="GO" id="GO:0005739">
    <property type="term" value="C:mitochondrion"/>
    <property type="evidence" value="ECO:0007669"/>
    <property type="project" value="UniProtKB-SubCell"/>
</dbReference>